<feature type="compositionally biased region" description="Basic and acidic residues" evidence="1">
    <location>
        <begin position="79"/>
        <end position="96"/>
    </location>
</feature>
<name>A0A8D8VB26_9HEMI</name>
<dbReference type="EMBL" id="HBUF01363532">
    <property type="protein sequence ID" value="CAG6722289.1"/>
    <property type="molecule type" value="Transcribed_RNA"/>
</dbReference>
<feature type="domain" description="DUF4781" evidence="2">
    <location>
        <begin position="155"/>
        <end position="354"/>
    </location>
</feature>
<dbReference type="EMBL" id="HBUF01363531">
    <property type="protein sequence ID" value="CAG6722286.1"/>
    <property type="molecule type" value="Transcribed_RNA"/>
</dbReference>
<evidence type="ECO:0000256" key="1">
    <source>
        <dbReference type="SAM" id="MobiDB-lite"/>
    </source>
</evidence>
<organism evidence="3">
    <name type="scientific">Cacopsylla melanoneura</name>
    <dbReference type="NCBI Taxonomy" id="428564"/>
    <lineage>
        <taxon>Eukaryota</taxon>
        <taxon>Metazoa</taxon>
        <taxon>Ecdysozoa</taxon>
        <taxon>Arthropoda</taxon>
        <taxon>Hexapoda</taxon>
        <taxon>Insecta</taxon>
        <taxon>Pterygota</taxon>
        <taxon>Neoptera</taxon>
        <taxon>Paraneoptera</taxon>
        <taxon>Hemiptera</taxon>
        <taxon>Sternorrhyncha</taxon>
        <taxon>Psylloidea</taxon>
        <taxon>Psyllidae</taxon>
        <taxon>Psyllinae</taxon>
        <taxon>Cacopsylla</taxon>
    </lineage>
</organism>
<reference evidence="3" key="1">
    <citation type="submission" date="2021-05" db="EMBL/GenBank/DDBJ databases">
        <authorList>
            <person name="Alioto T."/>
            <person name="Alioto T."/>
            <person name="Gomez Garrido J."/>
        </authorList>
    </citation>
    <scope>NUCLEOTIDE SEQUENCE</scope>
</reference>
<accession>A0A8D8VB26</accession>
<feature type="compositionally biased region" description="Pro residues" evidence="1">
    <location>
        <begin position="67"/>
        <end position="77"/>
    </location>
</feature>
<evidence type="ECO:0000259" key="2">
    <source>
        <dbReference type="Pfam" id="PF16013"/>
    </source>
</evidence>
<dbReference type="AlphaFoldDB" id="A0A8D8VB26"/>
<protein>
    <recommendedName>
        <fullName evidence="2">DUF4781 domain-containing protein</fullName>
    </recommendedName>
</protein>
<dbReference type="InterPro" id="IPR031962">
    <property type="entry name" value="DUF4781"/>
</dbReference>
<feature type="region of interest" description="Disordered" evidence="1">
    <location>
        <begin position="65"/>
        <end position="96"/>
    </location>
</feature>
<evidence type="ECO:0000313" key="3">
    <source>
        <dbReference type="EMBL" id="CAG6722286.1"/>
    </source>
</evidence>
<dbReference type="Pfam" id="PF16013">
    <property type="entry name" value="DUF4781"/>
    <property type="match status" value="1"/>
</dbReference>
<proteinExistence type="predicted"/>
<sequence length="675" mass="76163">MAEVITPTQESALLDEVNQDVVRSMKSALEDFGKIFGTRIYDEDHAITARDSIIQKIKLGLFGVTEPPVPEPDPTTPEPQHETDQERLQASERETQRRREIALKEEKNTERATEIFNIFLKERPIGLDNVYMNYVFVVHVKANLRSTSQNVQILPMFRFAKNSKDDPPYDNFFIGVDRRLYSNWADFINNNKIVHNSLVLAPKCGAFNYTSGVLDLDIFHVTRYFRTFVEPVLGVVGLVGTGMLCASLPPVGLAVGLGASGVGAIAGVSRGIVDLVDAGSHHSLLSTSSIIPTLNIASNLLFVHSALGALRVSNSVISSERFLQSVLLTENALRIGAVSRLSVDVLSTVIAFCQGDVDWLTAATRIASNFIFLYNVYINMDTIHQSDVPYLMELSFSVLTYDNVQPLVTYFAGMFNMPDMFSVQSLQDIRGIIAVVLQHLNSSDALSPALVTRSLRRLLNVRWMVIMQDLQRCKTWIDKFFTVDEYIANFSNIQMAVVYTLHKDLESYVIVNEDNYDSVQHILEDLMKHLIQLWKRMYAIVFTDENPDIRRCTMIMRYILRKIDELMTGSNPDSPGHSPPDRISVHDFAFEVRQNIVKADIYALCEECQELIAQDRLEPVRYVIQDDIATVSFIQQQSDDVTTEQVYEDGHGEAMSLCKIDPESRLGVMVKYSLN</sequence>